<dbReference type="Proteomes" id="UP000029389">
    <property type="component" value="Unassembled WGS sequence"/>
</dbReference>
<reference evidence="2 4" key="2">
    <citation type="submission" date="2018-08" db="EMBL/GenBank/DDBJ databases">
        <title>Bacillus clarus sp. nov. strain PS00077A.</title>
        <authorList>
            <person name="Mendez Acevedo M."/>
            <person name="Carroll L."/>
            <person name="Mukherjee M."/>
            <person name="Wiedmann M."/>
            <person name="Kovac J."/>
        </authorList>
    </citation>
    <scope>NUCLEOTIDE SEQUENCE [LARGE SCALE GENOMIC DNA]</scope>
    <source>
        <strain evidence="2 4">PS00077A</strain>
    </source>
</reference>
<dbReference type="AlphaFoldDB" id="A0A090Z1H0"/>
<evidence type="ECO:0000313" key="2">
    <source>
        <dbReference type="EMBL" id="RFT62432.1"/>
    </source>
</evidence>
<dbReference type="InterPro" id="IPR025365">
    <property type="entry name" value="DUF4269"/>
</dbReference>
<dbReference type="Proteomes" id="UP000264294">
    <property type="component" value="Unassembled WGS sequence"/>
</dbReference>
<dbReference type="Pfam" id="PF14091">
    <property type="entry name" value="DUF4269"/>
    <property type="match status" value="1"/>
</dbReference>
<dbReference type="PATRIC" id="fig|1405.8.peg.5229"/>
<organism evidence="1 3">
    <name type="scientific">Bacillus clarus</name>
    <dbReference type="NCBI Taxonomy" id="2338372"/>
    <lineage>
        <taxon>Bacteria</taxon>
        <taxon>Bacillati</taxon>
        <taxon>Bacillota</taxon>
        <taxon>Bacilli</taxon>
        <taxon>Bacillales</taxon>
        <taxon>Bacillaceae</taxon>
        <taxon>Bacillus</taxon>
        <taxon>Bacillus cereus group</taxon>
    </lineage>
</organism>
<evidence type="ECO:0000313" key="3">
    <source>
        <dbReference type="Proteomes" id="UP000029389"/>
    </source>
</evidence>
<sequence>MFTSITYLRSGNEKQQKVYDSIDKIKIMEDLALYTPVLCGTVPIRIDTVHSDLDIVMEVHNFDEFEKEIQSLYGCCDEFEIKRKNIRNIPTIKASFQFEGFKFELFAQPQPVRNQYAYKHMVVEHMLLMQQPHIRKDIISLKAEGIKTEPAFAQILNIDGDPYEELILLGHEMKLW</sequence>
<keyword evidence="4" id="KW-1185">Reference proteome</keyword>
<dbReference type="EMBL" id="JMQC01000008">
    <property type="protein sequence ID" value="KFN04213.1"/>
    <property type="molecule type" value="Genomic_DNA"/>
</dbReference>
<evidence type="ECO:0000313" key="4">
    <source>
        <dbReference type="Proteomes" id="UP000264294"/>
    </source>
</evidence>
<proteinExistence type="predicted"/>
<accession>A0A090Z1H0</accession>
<protein>
    <submittedName>
        <fullName evidence="2">DUF4269 domain-containing protein</fullName>
    </submittedName>
</protein>
<reference evidence="1 3" key="1">
    <citation type="submission" date="2014-04" db="EMBL/GenBank/DDBJ databases">
        <authorList>
            <person name="Bishop-Lilly K.A."/>
            <person name="Broomall S.M."/>
            <person name="Chain P.S."/>
            <person name="Chertkov O."/>
            <person name="Coyne S.R."/>
            <person name="Daligault H.E."/>
            <person name="Davenport K.W."/>
            <person name="Erkkila T."/>
            <person name="Frey K.G."/>
            <person name="Gibbons H.S."/>
            <person name="Gu W."/>
            <person name="Jaissle J."/>
            <person name="Johnson S.L."/>
            <person name="Koroleva G.I."/>
            <person name="Ladner J.T."/>
            <person name="Lo C.-C."/>
            <person name="Minogue T.D."/>
            <person name="Munk C."/>
            <person name="Palacios G.F."/>
            <person name="Redden C.L."/>
            <person name="Rosenzweig C.N."/>
            <person name="Scholz M.B."/>
            <person name="Teshima H."/>
            <person name="Xu Y."/>
        </authorList>
    </citation>
    <scope>NUCLEOTIDE SEQUENCE [LARGE SCALE GENOMIC DNA]</scope>
    <source>
        <strain evidence="1 3">BHP</strain>
    </source>
</reference>
<gene>
    <name evidence="2" type="ORF">D0U04_27960</name>
    <name evidence="1" type="ORF">DJ93_5076</name>
</gene>
<comment type="caution">
    <text evidence="1">The sequence shown here is derived from an EMBL/GenBank/DDBJ whole genome shotgun (WGS) entry which is preliminary data.</text>
</comment>
<name>A0A090Z1H0_9BACI</name>
<dbReference type="EMBL" id="QVOD01000068">
    <property type="protein sequence ID" value="RFT62432.1"/>
    <property type="molecule type" value="Genomic_DNA"/>
</dbReference>
<evidence type="ECO:0000313" key="1">
    <source>
        <dbReference type="EMBL" id="KFN04213.1"/>
    </source>
</evidence>
<dbReference type="RefSeq" id="WP_042983838.1">
    <property type="nucleotide sequence ID" value="NZ_JMQC01000008.1"/>
</dbReference>